<dbReference type="PANTHER" id="PTHR31972:SF16">
    <property type="entry name" value="FAMILY PROTEIN, PUTATIVE (DUF868)-RELATED"/>
    <property type="match status" value="1"/>
</dbReference>
<dbReference type="AlphaFoldDB" id="A0AAD8N5C6"/>
<evidence type="ECO:0000313" key="1">
    <source>
        <dbReference type="EMBL" id="KAK1397279.1"/>
    </source>
</evidence>
<name>A0AAD8N5C6_9APIA</name>
<reference evidence="1" key="2">
    <citation type="submission" date="2023-05" db="EMBL/GenBank/DDBJ databases">
        <authorList>
            <person name="Schelkunov M.I."/>
        </authorList>
    </citation>
    <scope>NUCLEOTIDE SEQUENCE</scope>
    <source>
        <strain evidence="1">Hsosn_3</strain>
        <tissue evidence="1">Leaf</tissue>
    </source>
</reference>
<reference evidence="1" key="1">
    <citation type="submission" date="2023-02" db="EMBL/GenBank/DDBJ databases">
        <title>Genome of toxic invasive species Heracleum sosnowskyi carries increased number of genes despite the absence of recent whole-genome duplications.</title>
        <authorList>
            <person name="Schelkunov M."/>
            <person name="Shtratnikova V."/>
            <person name="Makarenko M."/>
            <person name="Klepikova A."/>
            <person name="Omelchenko D."/>
            <person name="Novikova G."/>
            <person name="Obukhova E."/>
            <person name="Bogdanov V."/>
            <person name="Penin A."/>
            <person name="Logacheva M."/>
        </authorList>
    </citation>
    <scope>NUCLEOTIDE SEQUENCE</scope>
    <source>
        <strain evidence="1">Hsosn_3</strain>
        <tissue evidence="1">Leaf</tissue>
    </source>
</reference>
<sequence length="304" mass="34584">MRGIATCYSEHAVNVSNSYCSGPSKSNHATFSPNMIPSIQDAVTCIYRVKLCSQHQLLISLTWCSSLMDQGFTITLVQDPSSPFKFNTRRLYLHNIKGTKSFKSTNSKVEIFWDLSSAKYDGGPEPVRGFYIAVFVNYELSLVVGDMEDEAEVKKLMCNVPMSKFSFVSRSEHFSGGAVYSTKAQFFTTGKRHDILIKCLVEEKGQKDSILSVCIDDKNAVQVKRLQWNFRGNQIIFIDGCLVDMMWDVHDWFFNPKSGYAIFMFRPRSGLDSRLWLEEKKVEQNEQEKEAGFTLLISACKNPD</sequence>
<organism evidence="1 2">
    <name type="scientific">Heracleum sosnowskyi</name>
    <dbReference type="NCBI Taxonomy" id="360622"/>
    <lineage>
        <taxon>Eukaryota</taxon>
        <taxon>Viridiplantae</taxon>
        <taxon>Streptophyta</taxon>
        <taxon>Embryophyta</taxon>
        <taxon>Tracheophyta</taxon>
        <taxon>Spermatophyta</taxon>
        <taxon>Magnoliopsida</taxon>
        <taxon>eudicotyledons</taxon>
        <taxon>Gunneridae</taxon>
        <taxon>Pentapetalae</taxon>
        <taxon>asterids</taxon>
        <taxon>campanulids</taxon>
        <taxon>Apiales</taxon>
        <taxon>Apiaceae</taxon>
        <taxon>Apioideae</taxon>
        <taxon>apioid superclade</taxon>
        <taxon>Tordylieae</taxon>
        <taxon>Tordyliinae</taxon>
        <taxon>Heracleum</taxon>
    </lineage>
</organism>
<dbReference type="Pfam" id="PF05910">
    <property type="entry name" value="DUF868"/>
    <property type="match status" value="1"/>
</dbReference>
<dbReference type="EMBL" id="JAUIZM010000002">
    <property type="protein sequence ID" value="KAK1397279.1"/>
    <property type="molecule type" value="Genomic_DNA"/>
</dbReference>
<protein>
    <submittedName>
        <fullName evidence="1">DUF868 domain-containing protein</fullName>
    </submittedName>
</protein>
<dbReference type="PANTHER" id="PTHR31972">
    <property type="entry name" value="EXPRESSED PROTEIN"/>
    <property type="match status" value="1"/>
</dbReference>
<keyword evidence="2" id="KW-1185">Reference proteome</keyword>
<accession>A0AAD8N5C6</accession>
<gene>
    <name evidence="1" type="ORF">POM88_007142</name>
</gene>
<proteinExistence type="predicted"/>
<evidence type="ECO:0000313" key="2">
    <source>
        <dbReference type="Proteomes" id="UP001237642"/>
    </source>
</evidence>
<comment type="caution">
    <text evidence="1">The sequence shown here is derived from an EMBL/GenBank/DDBJ whole genome shotgun (WGS) entry which is preliminary data.</text>
</comment>
<dbReference type="InterPro" id="IPR008586">
    <property type="entry name" value="DUF868_pln"/>
</dbReference>
<dbReference type="Proteomes" id="UP001237642">
    <property type="component" value="Unassembled WGS sequence"/>
</dbReference>